<feature type="binding site" evidence="5">
    <location>
        <position position="268"/>
    </location>
    <ligand>
        <name>NAD(+)</name>
        <dbReference type="ChEBI" id="CHEBI:57540"/>
    </ligand>
</feature>
<reference evidence="10 11" key="2">
    <citation type="submission" date="2014-06" db="EMBL/GenBank/DDBJ databases">
        <title>Saccharopolyspora rectivirgula DSM-43113 Genome sequencing.</title>
        <authorList>
            <person name="Barrera C."/>
            <person name="Millon L."/>
            <person name="Rognon B."/>
            <person name="Zaugg C."/>
            <person name="Monod M."/>
        </authorList>
    </citation>
    <scope>NUCLEOTIDE SEQUENCE [LARGE SCALE GENOMIC DNA]</scope>
    <source>
        <strain evidence="10 11">DSM 43113</strain>
    </source>
</reference>
<dbReference type="PANTHER" id="PTHR43014:SF2">
    <property type="entry name" value="MERCURIC REDUCTASE"/>
    <property type="match status" value="1"/>
</dbReference>
<keyword evidence="11" id="KW-1185">Reference proteome</keyword>
<keyword evidence="5" id="KW-0547">Nucleotide-binding</keyword>
<feature type="domain" description="Pyridine nucleotide-disulphide oxidoreductase dimerisation" evidence="7">
    <location>
        <begin position="342"/>
        <end position="450"/>
    </location>
</feature>
<organism evidence="9">
    <name type="scientific">Saccharopolyspora rectivirgula</name>
    <dbReference type="NCBI Taxonomy" id="28042"/>
    <lineage>
        <taxon>Bacteria</taxon>
        <taxon>Bacillati</taxon>
        <taxon>Actinomycetota</taxon>
        <taxon>Actinomycetes</taxon>
        <taxon>Pseudonocardiales</taxon>
        <taxon>Pseudonocardiaceae</taxon>
        <taxon>Saccharopolyspora</taxon>
    </lineage>
</organism>
<feature type="binding site" evidence="5">
    <location>
        <position position="204"/>
    </location>
    <ligand>
        <name>NAD(+)</name>
        <dbReference type="ChEBI" id="CHEBI:57540"/>
    </ligand>
</feature>
<feature type="binding site" evidence="5">
    <location>
        <position position="307"/>
    </location>
    <ligand>
        <name>FAD</name>
        <dbReference type="ChEBI" id="CHEBI:57692"/>
    </ligand>
</feature>
<dbReference type="PIRSF" id="PIRSF000350">
    <property type="entry name" value="Mercury_reductase_MerA"/>
    <property type="match status" value="1"/>
</dbReference>
<evidence type="ECO:0000313" key="10">
    <source>
        <dbReference type="EMBL" id="KEI45076.1"/>
    </source>
</evidence>
<dbReference type="RefSeq" id="WP_029721933.1">
    <property type="nucleotide sequence ID" value="NZ_JAJUIW010000006.1"/>
</dbReference>
<dbReference type="Gene3D" id="3.30.390.30">
    <property type="match status" value="1"/>
</dbReference>
<evidence type="ECO:0000259" key="7">
    <source>
        <dbReference type="Pfam" id="PF02852"/>
    </source>
</evidence>
<evidence type="ECO:0000256" key="6">
    <source>
        <dbReference type="PIRSR" id="PIRSR000350-4"/>
    </source>
</evidence>
<reference evidence="9" key="1">
    <citation type="submission" date="2012-03" db="EMBL/GenBank/DDBJ databases">
        <title>Identification of immuno-reactive proteins from Saccharopolyspora rectivirgula for serodiagnosis of Farmers Lung Disease.</title>
        <authorList>
            <person name="Barrera C."/>
            <person name="Rognon B."/>
            <person name="Millon L."/>
            <person name="Quadroni M."/>
            <person name="Roussel S."/>
            <person name="Reboux G."/>
            <person name="Zaugg C."/>
            <person name="Monod M."/>
        </authorList>
    </citation>
    <scope>NUCLEOTIDE SEQUENCE</scope>
    <source>
        <strain evidence="9">DSMZ 43113</strain>
    </source>
</reference>
<evidence type="ECO:0000256" key="3">
    <source>
        <dbReference type="ARBA" id="ARBA00022827"/>
    </source>
</evidence>
<accession>I0JV88</accession>
<comment type="similarity">
    <text evidence="1">Belongs to the class-I pyridine nucleotide-disulfide oxidoreductase family.</text>
</comment>
<dbReference type="InterPro" id="IPR001100">
    <property type="entry name" value="Pyr_nuc-diS_OxRdtase"/>
</dbReference>
<keyword evidence="2" id="KW-0285">Flavoprotein</keyword>
<dbReference type="STRING" id="28042.GU90_07735"/>
<evidence type="ECO:0000313" key="9">
    <source>
        <dbReference type="EMBL" id="CCG85355.1"/>
    </source>
</evidence>
<keyword evidence="5" id="KW-0520">NAD</keyword>
<dbReference type="eggNOG" id="COG1249">
    <property type="taxonomic scope" value="Bacteria"/>
</dbReference>
<dbReference type="GO" id="GO:0003955">
    <property type="term" value="F:NAD(P)H dehydrogenase (quinone) activity"/>
    <property type="evidence" value="ECO:0007669"/>
    <property type="project" value="TreeGrafter"/>
</dbReference>
<dbReference type="InterPro" id="IPR023753">
    <property type="entry name" value="FAD/NAD-binding_dom"/>
</dbReference>
<dbReference type="SUPFAM" id="SSF55424">
    <property type="entry name" value="FAD/NAD-linked reductases, dimerisation (C-terminal) domain"/>
    <property type="match status" value="1"/>
</dbReference>
<dbReference type="Pfam" id="PF02852">
    <property type="entry name" value="Pyr_redox_dim"/>
    <property type="match status" value="1"/>
</dbReference>
<feature type="binding site" evidence="5">
    <location>
        <begin position="181"/>
        <end position="188"/>
    </location>
    <ligand>
        <name>NAD(+)</name>
        <dbReference type="ChEBI" id="CHEBI:57540"/>
    </ligand>
</feature>
<evidence type="ECO:0000259" key="8">
    <source>
        <dbReference type="Pfam" id="PF07992"/>
    </source>
</evidence>
<dbReference type="AlphaFoldDB" id="I0JV88"/>
<protein>
    <submittedName>
        <fullName evidence="9">DNA</fullName>
    </submittedName>
    <submittedName>
        <fullName evidence="10">Pyridine nucleotide-disulfide oxidoreductase</fullName>
    </submittedName>
</protein>
<dbReference type="Pfam" id="PF07992">
    <property type="entry name" value="Pyr_redox_2"/>
    <property type="match status" value="1"/>
</dbReference>
<dbReference type="GO" id="GO:0050660">
    <property type="term" value="F:flavin adenine dinucleotide binding"/>
    <property type="evidence" value="ECO:0007669"/>
    <property type="project" value="TreeGrafter"/>
</dbReference>
<keyword evidence="3 5" id="KW-0274">FAD</keyword>
<evidence type="ECO:0000313" key="11">
    <source>
        <dbReference type="Proteomes" id="UP000031419"/>
    </source>
</evidence>
<keyword evidence="4" id="KW-0560">Oxidoreductase</keyword>
<feature type="domain" description="FAD/NAD(P)-binding" evidence="8">
    <location>
        <begin position="6"/>
        <end position="320"/>
    </location>
</feature>
<dbReference type="Proteomes" id="UP000031419">
    <property type="component" value="Unassembled WGS sequence"/>
</dbReference>
<dbReference type="FunFam" id="3.30.390.30:FF:000001">
    <property type="entry name" value="Dihydrolipoyl dehydrogenase"/>
    <property type="match status" value="1"/>
</dbReference>
<proteinExistence type="inferred from homology"/>
<dbReference type="EMBL" id="HE793704">
    <property type="protein sequence ID" value="CCG85355.1"/>
    <property type="molecule type" value="Genomic_DNA"/>
</dbReference>
<dbReference type="InterPro" id="IPR004099">
    <property type="entry name" value="Pyr_nucl-diS_OxRdtase_dimer"/>
</dbReference>
<sequence length="456" mass="48630">MTEQVDAVVVGTGPGGEDIAIRLAEADLNVVAVERRLIGGECPYYACIPTKMMLRASEVLAEGRKVPDLAGQAKVFPDWLPVADRIREEATTGWDDEAALRRLETAGVRLVRGTGRLAARDQVTVSGPDGEQTFRARRAIVLNPGTEPLVPPIEGLSGTPYWTNRDAVTATRAPRSLLVIGGGPVGLEFAQAFARFNTAVTVVESQPRPLPAGEPEASQAISAALREEGVGLHLGRSVARVEHDGTHFHARLDNGQVLNVERVLVASGRRTDLGALQVGAAGLDENARTIPVDERMRAAPGIWAIGDVTGHGAYTHVSVYQSRIAAADILGREAEVASYRAVPSVVFTQPEVASVGLTEQQARERQLNVRTALTDITTGARGWIHQATQGIIKLVADADREVLVGATVVSPAGGEVLSMLTLAVHAEIPVRTLREMIYAYPTFHRSVVTALAALHI</sequence>
<evidence type="ECO:0000256" key="4">
    <source>
        <dbReference type="ARBA" id="ARBA00023002"/>
    </source>
</evidence>
<dbReference type="InterPro" id="IPR016156">
    <property type="entry name" value="FAD/NAD-linked_Rdtase_dimer_sf"/>
</dbReference>
<dbReference type="PANTHER" id="PTHR43014">
    <property type="entry name" value="MERCURIC REDUCTASE"/>
    <property type="match status" value="1"/>
</dbReference>
<dbReference type="EMBL" id="JNVU01000017">
    <property type="protein sequence ID" value="KEI45076.1"/>
    <property type="molecule type" value="Genomic_DNA"/>
</dbReference>
<gene>
    <name evidence="9" type="primary">gsr18</name>
    <name evidence="10" type="ORF">GU90_07735</name>
</gene>
<feature type="disulfide bond" description="Redox-active" evidence="6">
    <location>
        <begin position="42"/>
        <end position="47"/>
    </location>
</feature>
<dbReference type="SUPFAM" id="SSF51905">
    <property type="entry name" value="FAD/NAD(P)-binding domain"/>
    <property type="match status" value="1"/>
</dbReference>
<feature type="binding site" evidence="5">
    <location>
        <position position="115"/>
    </location>
    <ligand>
        <name>FAD</name>
        <dbReference type="ChEBI" id="CHEBI:57692"/>
    </ligand>
</feature>
<comment type="cofactor">
    <cofactor evidence="5">
        <name>FAD</name>
        <dbReference type="ChEBI" id="CHEBI:57692"/>
    </cofactor>
    <text evidence="5">Binds 1 FAD per subunit.</text>
</comment>
<evidence type="ECO:0000256" key="1">
    <source>
        <dbReference type="ARBA" id="ARBA00007532"/>
    </source>
</evidence>
<dbReference type="PRINTS" id="PR00368">
    <property type="entry name" value="FADPNR"/>
</dbReference>
<feature type="binding site" evidence="5">
    <location>
        <position position="51"/>
    </location>
    <ligand>
        <name>FAD</name>
        <dbReference type="ChEBI" id="CHEBI:57692"/>
    </ligand>
</feature>
<name>I0JV88_9PSEU</name>
<dbReference type="Gene3D" id="3.50.50.60">
    <property type="entry name" value="FAD/NAD(P)-binding domain"/>
    <property type="match status" value="2"/>
</dbReference>
<dbReference type="PRINTS" id="PR00411">
    <property type="entry name" value="PNDRDTASEI"/>
</dbReference>
<evidence type="ECO:0000256" key="2">
    <source>
        <dbReference type="ARBA" id="ARBA00022630"/>
    </source>
</evidence>
<evidence type="ECO:0000256" key="5">
    <source>
        <dbReference type="PIRSR" id="PIRSR000350-3"/>
    </source>
</evidence>
<dbReference type="InterPro" id="IPR036188">
    <property type="entry name" value="FAD/NAD-bd_sf"/>
</dbReference>